<comment type="subcellular location">
    <subcellularLocation>
        <location evidence="2">Mitochondrion inner membrane</location>
        <topology evidence="2">Multi-pass membrane protein</topology>
    </subcellularLocation>
</comment>
<feature type="binding site" evidence="16">
    <location>
        <position position="201"/>
    </location>
    <ligand>
        <name>a ubiquinone</name>
        <dbReference type="ChEBI" id="CHEBI:16389"/>
    </ligand>
</feature>
<comment type="cofactor">
    <cofactor evidence="18">
        <name>heme b</name>
        <dbReference type="ChEBI" id="CHEBI:60344"/>
    </cofactor>
    <text evidence="18">Binds 2 heme groups non-covalently.</text>
</comment>
<evidence type="ECO:0000256" key="14">
    <source>
        <dbReference type="ARBA" id="ARBA00023128"/>
    </source>
</evidence>
<evidence type="ECO:0000256" key="12">
    <source>
        <dbReference type="ARBA" id="ARBA00023004"/>
    </source>
</evidence>
<dbReference type="Pfam" id="PF00033">
    <property type="entry name" value="Cytochrome_B"/>
    <property type="match status" value="1"/>
</dbReference>
<feature type="binding site" description="axial binding residue" evidence="17">
    <location>
        <position position="83"/>
    </location>
    <ligand>
        <name>heme b</name>
        <dbReference type="ChEBI" id="CHEBI:60344"/>
        <label>b562</label>
    </ligand>
    <ligandPart>
        <name>Fe</name>
        <dbReference type="ChEBI" id="CHEBI:18248"/>
    </ligandPart>
</feature>
<accession>A0A0R7GSM6</accession>
<evidence type="ECO:0000313" key="21">
    <source>
        <dbReference type="EMBL" id="AKP18673.1"/>
    </source>
</evidence>
<evidence type="ECO:0000256" key="18">
    <source>
        <dbReference type="RuleBase" id="RU362117"/>
    </source>
</evidence>
<evidence type="ECO:0000256" key="2">
    <source>
        <dbReference type="ARBA" id="ARBA00004448"/>
    </source>
</evidence>
<keyword evidence="14 18" id="KW-0496">Mitochondrion</keyword>
<dbReference type="GO" id="GO:0046872">
    <property type="term" value="F:metal ion binding"/>
    <property type="evidence" value="ECO:0007669"/>
    <property type="project" value="UniProtKB-UniRule"/>
</dbReference>
<keyword evidence="11 18" id="KW-1133">Transmembrane helix</keyword>
<keyword evidence="5 17" id="KW-0349">Heme</keyword>
<evidence type="ECO:0000259" key="20">
    <source>
        <dbReference type="PROSITE" id="PS51003"/>
    </source>
</evidence>
<evidence type="ECO:0000256" key="9">
    <source>
        <dbReference type="ARBA" id="ARBA00022792"/>
    </source>
</evidence>
<feature type="binding site" description="axial binding residue" evidence="17">
    <location>
        <position position="196"/>
    </location>
    <ligand>
        <name>heme b</name>
        <dbReference type="ChEBI" id="CHEBI:60344"/>
        <label>b566</label>
    </ligand>
    <ligandPart>
        <name>Fe</name>
        <dbReference type="ChEBI" id="CHEBI:18248"/>
    </ligandPart>
</feature>
<dbReference type="SUPFAM" id="SSF81648">
    <property type="entry name" value="a domain/subunit of cytochrome bc1 complex (Ubiquinol-cytochrome c reductase)"/>
    <property type="match status" value="1"/>
</dbReference>
<dbReference type="OrthoDB" id="73612at2759"/>
<comment type="cofactor">
    <cofactor evidence="17">
        <name>heme</name>
        <dbReference type="ChEBI" id="CHEBI:30413"/>
    </cofactor>
    <text evidence="17">Binds 2 heme groups non-covalently.</text>
</comment>
<dbReference type="InterPro" id="IPR027387">
    <property type="entry name" value="Cytb/b6-like_sf"/>
</dbReference>
<feature type="domain" description="Cytochrome b/b6 N-terminal region profile" evidence="19">
    <location>
        <begin position="1"/>
        <end position="209"/>
    </location>
</feature>
<feature type="transmembrane region" description="Helical" evidence="18">
    <location>
        <begin position="29"/>
        <end position="57"/>
    </location>
</feature>
<feature type="transmembrane region" description="Helical" evidence="18">
    <location>
        <begin position="178"/>
        <end position="200"/>
    </location>
</feature>
<dbReference type="GeneID" id="26520965"/>
<feature type="binding site" description="axial binding residue" evidence="17">
    <location>
        <position position="182"/>
    </location>
    <ligand>
        <name>heme b</name>
        <dbReference type="ChEBI" id="CHEBI:60344"/>
        <label>b562</label>
    </ligand>
    <ligandPart>
        <name>Fe</name>
        <dbReference type="ChEBI" id="CHEBI:18248"/>
    </ligandPart>
</feature>
<dbReference type="GO" id="GO:0016491">
    <property type="term" value="F:oxidoreductase activity"/>
    <property type="evidence" value="ECO:0007669"/>
    <property type="project" value="UniProtKB-UniRule"/>
</dbReference>
<evidence type="ECO:0000256" key="10">
    <source>
        <dbReference type="ARBA" id="ARBA00022982"/>
    </source>
</evidence>
<keyword evidence="10 18" id="KW-0249">Electron transport</keyword>
<evidence type="ECO:0000256" key="7">
    <source>
        <dbReference type="ARBA" id="ARBA00022692"/>
    </source>
</evidence>
<keyword evidence="7 18" id="KW-0812">Transmembrane</keyword>
<evidence type="ECO:0000256" key="13">
    <source>
        <dbReference type="ARBA" id="ARBA00023075"/>
    </source>
</evidence>
<dbReference type="InterPro" id="IPR005798">
    <property type="entry name" value="Cyt_b/b6_C"/>
</dbReference>
<proteinExistence type="inferred from homology"/>
<dbReference type="PROSITE" id="PS51002">
    <property type="entry name" value="CYTB_NTER"/>
    <property type="match status" value="1"/>
</dbReference>
<gene>
    <name evidence="21" type="primary">CYTB</name>
</gene>
<dbReference type="CDD" id="cd00284">
    <property type="entry name" value="Cytochrome_b_N"/>
    <property type="match status" value="1"/>
</dbReference>
<dbReference type="InterPro" id="IPR005797">
    <property type="entry name" value="Cyt_b/b6_N"/>
</dbReference>
<geneLocation type="mitochondrion" evidence="21"/>
<feature type="transmembrane region" description="Helical" evidence="18">
    <location>
        <begin position="140"/>
        <end position="158"/>
    </location>
</feature>
<evidence type="ECO:0000259" key="19">
    <source>
        <dbReference type="PROSITE" id="PS51002"/>
    </source>
</evidence>
<dbReference type="RefSeq" id="YP_009192095.1">
    <property type="nucleotide sequence ID" value="NC_028706.1"/>
</dbReference>
<evidence type="ECO:0000256" key="17">
    <source>
        <dbReference type="PIRSR" id="PIRSR038885-2"/>
    </source>
</evidence>
<dbReference type="InterPro" id="IPR048259">
    <property type="entry name" value="Cytochrome_b_N_euk/bac"/>
</dbReference>
<evidence type="ECO:0000256" key="6">
    <source>
        <dbReference type="ARBA" id="ARBA00022660"/>
    </source>
</evidence>
<evidence type="ECO:0000256" key="11">
    <source>
        <dbReference type="ARBA" id="ARBA00022989"/>
    </source>
</evidence>
<dbReference type="CTD" id="4519"/>
<dbReference type="PROSITE" id="PS51003">
    <property type="entry name" value="CYTB_CTER"/>
    <property type="match status" value="1"/>
</dbReference>
<keyword evidence="12 17" id="KW-0408">Iron</keyword>
<protein>
    <recommendedName>
        <fullName evidence="3 18">Cytochrome b</fullName>
    </recommendedName>
</protein>
<evidence type="ECO:0000256" key="8">
    <source>
        <dbReference type="ARBA" id="ARBA00022723"/>
    </source>
</evidence>
<feature type="binding site" description="axial binding residue" evidence="17">
    <location>
        <position position="97"/>
    </location>
    <ligand>
        <name>heme b</name>
        <dbReference type="ChEBI" id="CHEBI:60344"/>
        <label>b566</label>
    </ligand>
    <ligandPart>
        <name>Fe</name>
        <dbReference type="ChEBI" id="CHEBI:18248"/>
    </ligandPart>
</feature>
<keyword evidence="6 18" id="KW-0679">Respiratory chain</keyword>
<dbReference type="PANTHER" id="PTHR19271">
    <property type="entry name" value="CYTOCHROME B"/>
    <property type="match status" value="1"/>
</dbReference>
<name>A0A0R7GSM6_LIMFO</name>
<keyword evidence="8 17" id="KW-0479">Metal-binding</keyword>
<evidence type="ECO:0000256" key="15">
    <source>
        <dbReference type="ARBA" id="ARBA00023136"/>
    </source>
</evidence>
<dbReference type="SUPFAM" id="SSF81342">
    <property type="entry name" value="Transmembrane di-heme cytochromes"/>
    <property type="match status" value="1"/>
</dbReference>
<keyword evidence="9" id="KW-0999">Mitochondrion inner membrane</keyword>
<feature type="transmembrane region" description="Helical" evidence="18">
    <location>
        <begin position="323"/>
        <end position="344"/>
    </location>
</feature>
<dbReference type="GO" id="GO:0005743">
    <property type="term" value="C:mitochondrial inner membrane"/>
    <property type="evidence" value="ECO:0007669"/>
    <property type="project" value="UniProtKB-SubCell"/>
</dbReference>
<keyword evidence="15 18" id="KW-0472">Membrane</keyword>
<comment type="function">
    <text evidence="1 18">Component of the ubiquinol-cytochrome c reductase complex (complex III or cytochrome b-c1 complex) that is part of the mitochondrial respiratory chain. The b-c1 complex mediates electron transfer from ubiquinol to cytochrome c. Contributes to the generation of a proton gradient across the mitochondrial membrane that is then used for ATP synthesis.</text>
</comment>
<keyword evidence="13" id="KW-0830">Ubiquinone</keyword>
<dbReference type="Gene3D" id="1.20.810.10">
    <property type="entry name" value="Cytochrome Bc1 Complex, Chain C"/>
    <property type="match status" value="1"/>
</dbReference>
<dbReference type="EMBL" id="KP756905">
    <property type="protein sequence ID" value="AKP18673.1"/>
    <property type="molecule type" value="Genomic_DNA"/>
</dbReference>
<dbReference type="GO" id="GO:0008121">
    <property type="term" value="F:quinol-cytochrome-c reductase activity"/>
    <property type="evidence" value="ECO:0007669"/>
    <property type="project" value="InterPro"/>
</dbReference>
<dbReference type="AlphaFoldDB" id="A0A0R7GSM6"/>
<feature type="transmembrane region" description="Helical" evidence="18">
    <location>
        <begin position="110"/>
        <end position="133"/>
    </location>
</feature>
<dbReference type="InterPro" id="IPR030689">
    <property type="entry name" value="Cytochrome_b"/>
</dbReference>
<evidence type="ECO:0000256" key="1">
    <source>
        <dbReference type="ARBA" id="ARBA00002566"/>
    </source>
</evidence>
<dbReference type="InterPro" id="IPR048260">
    <property type="entry name" value="Cytochrome_b_C_euk/bac"/>
</dbReference>
<dbReference type="GO" id="GO:0045275">
    <property type="term" value="C:respiratory chain complex III"/>
    <property type="evidence" value="ECO:0007669"/>
    <property type="project" value="InterPro"/>
</dbReference>
<evidence type="ECO:0000256" key="3">
    <source>
        <dbReference type="ARBA" id="ARBA00013531"/>
    </source>
</evidence>
<comment type="similarity">
    <text evidence="18">Belongs to the cytochrome b family.</text>
</comment>
<feature type="transmembrane region" description="Helical" evidence="18">
    <location>
        <begin position="77"/>
        <end position="98"/>
    </location>
</feature>
<organism evidence="21">
    <name type="scientific">Limnoperna fortunei</name>
    <name type="common">Golden mussel</name>
    <dbReference type="NCBI Taxonomy" id="356393"/>
    <lineage>
        <taxon>Eukaryota</taxon>
        <taxon>Metazoa</taxon>
        <taxon>Spiralia</taxon>
        <taxon>Lophotrochozoa</taxon>
        <taxon>Mollusca</taxon>
        <taxon>Bivalvia</taxon>
        <taxon>Autobranchia</taxon>
        <taxon>Pteriomorphia</taxon>
        <taxon>Mytilida</taxon>
        <taxon>Mytiloidea</taxon>
        <taxon>Mytilidae</taxon>
        <taxon>Arcuatulinae</taxon>
        <taxon>Limnoperna</taxon>
    </lineage>
</organism>
<dbReference type="InterPro" id="IPR036150">
    <property type="entry name" value="Cyt_b/b6_C_sf"/>
</dbReference>
<feature type="transmembrane region" description="Helical" evidence="18">
    <location>
        <begin position="288"/>
        <end position="311"/>
    </location>
</feature>
<dbReference type="InterPro" id="IPR016174">
    <property type="entry name" value="Di-haem_cyt_TM"/>
</dbReference>
<evidence type="ECO:0000256" key="5">
    <source>
        <dbReference type="ARBA" id="ARBA00022617"/>
    </source>
</evidence>
<feature type="domain" description="Cytochrome b/b6 C-terminal region profile" evidence="20">
    <location>
        <begin position="210"/>
        <end position="377"/>
    </location>
</feature>
<reference evidence="21" key="1">
    <citation type="journal article" date="2015" name="Gene">
        <title>The complete mitochondrial genome of the golden mussel limnoperna fortunei and comparative mitogenomics of mytilidae.</title>
        <authorList>
            <person name="Uliano-Silva M."/>
            <person name="Alves Americo J."/>
            <person name="Costa I."/>
            <person name="Schomaker-Bastos A."/>
            <person name="de Freitas Rebelo M."/>
            <person name="Prosdocimi F."/>
        </authorList>
    </citation>
    <scope>NUCLEOTIDE SEQUENCE</scope>
</reference>
<dbReference type="PIRSF" id="PIRSF038885">
    <property type="entry name" value="COB"/>
    <property type="match status" value="1"/>
</dbReference>
<dbReference type="CDD" id="cd00290">
    <property type="entry name" value="cytochrome_b_C"/>
    <property type="match status" value="1"/>
</dbReference>
<feature type="transmembrane region" description="Helical" evidence="18">
    <location>
        <begin position="229"/>
        <end position="246"/>
    </location>
</feature>
<dbReference type="GO" id="GO:0006122">
    <property type="term" value="P:mitochondrial electron transport, ubiquinol to cytochrome c"/>
    <property type="evidence" value="ECO:0007669"/>
    <property type="project" value="TreeGrafter"/>
</dbReference>
<evidence type="ECO:0000256" key="4">
    <source>
        <dbReference type="ARBA" id="ARBA00022448"/>
    </source>
</evidence>
<feature type="transmembrane region" description="Helical" evidence="18">
    <location>
        <begin position="350"/>
        <end position="372"/>
    </location>
</feature>
<evidence type="ECO:0000256" key="16">
    <source>
        <dbReference type="PIRSR" id="PIRSR038885-1"/>
    </source>
</evidence>
<sequence>MTPFRKRNFIVSLINDAIWDLPAPVNLSIWWSFGSMMGVMLGVQIVTGFILSCHYTAHVDMAFDSVVHIMRDVNSGWVLRGFHANGASVFFMCIYVHIGRGFYYSSYQYVGVWVSGVALYLLLMAEAFMGYVLPWGQMSYWGATVITSLVTVIPYVGQDLLYWVWGGYTVCNNTLMRFYSVHFILPFAMIGIILMHLYFLHKTGSNNPLGVDSDCMCVRFHPYYTVKDLLGFASLGFVICMIVFYYPDSLGDVNNWIPADPMKTPLTIKPEWYFLWLYTVLRSIPNKVGGVVAMFGAIVIWLFLPILHSGMFRGLAFYPHSQFLFWGLIGVWCGLSVCGMYPVAYPIEQAGQILTLSYFLLMIGIPLTQGWWDWLIS</sequence>
<dbReference type="PANTHER" id="PTHR19271:SF16">
    <property type="entry name" value="CYTOCHROME B"/>
    <property type="match status" value="1"/>
</dbReference>
<dbReference type="Pfam" id="PF00032">
    <property type="entry name" value="Cytochrom_B_C"/>
    <property type="match status" value="1"/>
</dbReference>
<keyword evidence="4 18" id="KW-0813">Transport</keyword>